<dbReference type="Pfam" id="PF07647">
    <property type="entry name" value="SAM_2"/>
    <property type="match status" value="1"/>
</dbReference>
<organism evidence="18 19">
    <name type="scientific">Hypothenemus hampei</name>
    <name type="common">Coffee berry borer</name>
    <dbReference type="NCBI Taxonomy" id="57062"/>
    <lineage>
        <taxon>Eukaryota</taxon>
        <taxon>Metazoa</taxon>
        <taxon>Ecdysozoa</taxon>
        <taxon>Arthropoda</taxon>
        <taxon>Hexapoda</taxon>
        <taxon>Insecta</taxon>
        <taxon>Pterygota</taxon>
        <taxon>Neoptera</taxon>
        <taxon>Endopterygota</taxon>
        <taxon>Coleoptera</taxon>
        <taxon>Polyphaga</taxon>
        <taxon>Cucujiformia</taxon>
        <taxon>Curculionidae</taxon>
        <taxon>Scolytinae</taxon>
        <taxon>Hypothenemus</taxon>
    </lineage>
</organism>
<dbReference type="CDD" id="cd09504">
    <property type="entry name" value="SAM_STIM-1_2-like"/>
    <property type="match status" value="1"/>
</dbReference>
<feature type="coiled-coil region" evidence="14">
    <location>
        <begin position="361"/>
        <end position="395"/>
    </location>
</feature>
<dbReference type="SMART" id="SM00454">
    <property type="entry name" value="SAM"/>
    <property type="match status" value="1"/>
</dbReference>
<dbReference type="CDD" id="cd11722">
    <property type="entry name" value="SOAR"/>
    <property type="match status" value="1"/>
</dbReference>
<dbReference type="Gene3D" id="1.10.150.50">
    <property type="entry name" value="Transcription Factor, Ets-1"/>
    <property type="match status" value="1"/>
</dbReference>
<dbReference type="InterPro" id="IPR011992">
    <property type="entry name" value="EF-hand-dom_pair"/>
</dbReference>
<name>A0ABD1F341_HYPHA</name>
<dbReference type="InterPro" id="IPR037608">
    <property type="entry name" value="STIM1/2"/>
</dbReference>
<dbReference type="InterPro" id="IPR032393">
    <property type="entry name" value="SOAR_STIM1/2"/>
</dbReference>
<keyword evidence="4" id="KW-0812">Transmembrane</keyword>
<dbReference type="FunFam" id="1.10.287.3550:FF:000002">
    <property type="entry name" value="Stromal interaction molecule homolog"/>
    <property type="match status" value="1"/>
</dbReference>
<dbReference type="GO" id="GO:0006816">
    <property type="term" value="P:calcium ion transport"/>
    <property type="evidence" value="ECO:0007669"/>
    <property type="project" value="UniProtKB-KW"/>
</dbReference>
<evidence type="ECO:0000256" key="7">
    <source>
        <dbReference type="ARBA" id="ARBA00022837"/>
    </source>
</evidence>
<dbReference type="EMBL" id="JBDJPC010000003">
    <property type="protein sequence ID" value="KAL1509661.1"/>
    <property type="molecule type" value="Genomic_DNA"/>
</dbReference>
<evidence type="ECO:0000313" key="19">
    <source>
        <dbReference type="Proteomes" id="UP001566132"/>
    </source>
</evidence>
<keyword evidence="5" id="KW-0479">Metal-binding</keyword>
<dbReference type="InterPro" id="IPR057835">
    <property type="entry name" value="EF-hand_STIM1/2"/>
</dbReference>
<dbReference type="Pfam" id="PF25578">
    <property type="entry name" value="EF-hand_STIM1"/>
    <property type="match status" value="1"/>
</dbReference>
<dbReference type="InterPro" id="IPR013761">
    <property type="entry name" value="SAM/pointed_sf"/>
</dbReference>
<evidence type="ECO:0000256" key="9">
    <source>
        <dbReference type="ARBA" id="ARBA00023054"/>
    </source>
</evidence>
<evidence type="ECO:0000256" key="4">
    <source>
        <dbReference type="ARBA" id="ARBA00022692"/>
    </source>
</evidence>
<keyword evidence="7" id="KW-0106">Calcium</keyword>
<dbReference type="AlphaFoldDB" id="A0ABD1F341"/>
<keyword evidence="10" id="KW-0406">Ion transport</keyword>
<evidence type="ECO:0000256" key="5">
    <source>
        <dbReference type="ARBA" id="ARBA00022723"/>
    </source>
</evidence>
<feature type="compositionally biased region" description="Polar residues" evidence="15">
    <location>
        <begin position="546"/>
        <end position="565"/>
    </location>
</feature>
<keyword evidence="2" id="KW-0597">Phosphoprotein</keyword>
<keyword evidence="3" id="KW-0109">Calcium transport</keyword>
<feature type="coiled-coil region" evidence="14">
    <location>
        <begin position="253"/>
        <end position="337"/>
    </location>
</feature>
<evidence type="ECO:0000256" key="13">
    <source>
        <dbReference type="ARBA" id="ARBA00046288"/>
    </source>
</evidence>
<dbReference type="Gene3D" id="1.10.287.3550">
    <property type="match status" value="1"/>
</dbReference>
<comment type="subcellular location">
    <subcellularLocation>
        <location evidence="13">Endomembrane system</location>
        <topology evidence="13">Single-pass type I membrane protein</topology>
    </subcellularLocation>
</comment>
<dbReference type="GO" id="GO:0046872">
    <property type="term" value="F:metal ion binding"/>
    <property type="evidence" value="ECO:0007669"/>
    <property type="project" value="UniProtKB-KW"/>
</dbReference>
<dbReference type="SUPFAM" id="SSF47769">
    <property type="entry name" value="SAM/Pointed domain"/>
    <property type="match status" value="1"/>
</dbReference>
<evidence type="ECO:0000256" key="16">
    <source>
        <dbReference type="SAM" id="SignalP"/>
    </source>
</evidence>
<dbReference type="Gene3D" id="1.10.238.180">
    <property type="match status" value="1"/>
</dbReference>
<keyword evidence="19" id="KW-1185">Reference proteome</keyword>
<keyword evidence="8" id="KW-1133">Transmembrane helix</keyword>
<dbReference type="Proteomes" id="UP001566132">
    <property type="component" value="Unassembled WGS sequence"/>
</dbReference>
<dbReference type="GO" id="GO:0012505">
    <property type="term" value="C:endomembrane system"/>
    <property type="evidence" value="ECO:0007669"/>
    <property type="project" value="UniProtKB-SubCell"/>
</dbReference>
<proteinExistence type="predicted"/>
<dbReference type="PANTHER" id="PTHR15136">
    <property type="entry name" value="STROMAL INTERACTION MOLECULE HOMOLOG"/>
    <property type="match status" value="1"/>
</dbReference>
<sequence>MFYNLIAICMILGVYKRFTYAHEVDLLETSSPRTPPVQRIPSNNDMNWFSESPYHSFDSCSYDDFACLSMAASDKHGLEAIITLHKQLDDDADGNIDFAESDDFLKEELQYGSGTERRQKAFHRDNDMHISVKELWESWLKSEVHNWTVEQTTDWLSNNVHLPQYIPNFVLHKVKGANLPRLAVNHGNYLATLGIKDPIHRQKISLKAMDVVLFGPPKDGMTWKDITLMLSAVVVLLGSWLAYQQNKKFKKHLNRMTRDMDSLQTSEQALEKLQKQLEESKQKEDAAISEKQNLERLLQDSKGDLGSLTSSYSEIDITHYKEEIKSLKAQLELTQAAFKNTCYLAPPGLQQWLQLTYELEQKNYDKKKTAAEKQLQQAREACEKLRKKRSSLIGAFVSTHGKAIDDVDRAIVEARSALNEVTYELQERSHRWRQIELLCGFPITINNGLQILENALYKKQDRLNGFGVRMNSVDDLDLNDETGSVYGLGTPTYSESPLQHMTSLNEDETSGSENGKQDENANESRSNDFSFQIGGMTFPEEPKSRPVNSNLASNHTKSASQSNISVKPVKSFTRSLTQDINVEDVSKAKSSISEGTLDVGKSRPTTIQEIPIVPKKAISTEDDICSTDSSVVEEGDVKKKKRKLFNFSKKSKKSDKS</sequence>
<dbReference type="FunFam" id="1.10.238.180:FF:000001">
    <property type="entry name" value="Stromal interaction molecule 1"/>
    <property type="match status" value="1"/>
</dbReference>
<feature type="domain" description="SAM" evidence="17">
    <location>
        <begin position="147"/>
        <end position="204"/>
    </location>
</feature>
<evidence type="ECO:0000256" key="3">
    <source>
        <dbReference type="ARBA" id="ARBA00022568"/>
    </source>
</evidence>
<evidence type="ECO:0000256" key="2">
    <source>
        <dbReference type="ARBA" id="ARBA00022553"/>
    </source>
</evidence>
<dbReference type="Gene3D" id="1.20.5.340">
    <property type="match status" value="1"/>
</dbReference>
<evidence type="ECO:0000313" key="18">
    <source>
        <dbReference type="EMBL" id="KAL1509661.1"/>
    </source>
</evidence>
<evidence type="ECO:0000256" key="11">
    <source>
        <dbReference type="ARBA" id="ARBA00023136"/>
    </source>
</evidence>
<dbReference type="PANTHER" id="PTHR15136:SF5">
    <property type="entry name" value="STROMAL INTERACTION MOLECULE HOMOLOG"/>
    <property type="match status" value="1"/>
</dbReference>
<gene>
    <name evidence="18" type="ORF">ABEB36_004367</name>
</gene>
<dbReference type="SUPFAM" id="SSF47473">
    <property type="entry name" value="EF-hand"/>
    <property type="match status" value="1"/>
</dbReference>
<dbReference type="PROSITE" id="PS50105">
    <property type="entry name" value="SAM_DOMAIN"/>
    <property type="match status" value="1"/>
</dbReference>
<keyword evidence="1" id="KW-0813">Transport</keyword>
<keyword evidence="12" id="KW-0325">Glycoprotein</keyword>
<evidence type="ECO:0000256" key="1">
    <source>
        <dbReference type="ARBA" id="ARBA00022448"/>
    </source>
</evidence>
<evidence type="ECO:0000256" key="14">
    <source>
        <dbReference type="SAM" id="Coils"/>
    </source>
</evidence>
<keyword evidence="11" id="KW-0472">Membrane</keyword>
<evidence type="ECO:0000256" key="15">
    <source>
        <dbReference type="SAM" id="MobiDB-lite"/>
    </source>
</evidence>
<feature type="region of interest" description="Disordered" evidence="15">
    <location>
        <begin position="503"/>
        <end position="566"/>
    </location>
</feature>
<dbReference type="Pfam" id="PF16533">
    <property type="entry name" value="SOAR"/>
    <property type="match status" value="1"/>
</dbReference>
<evidence type="ECO:0000256" key="6">
    <source>
        <dbReference type="ARBA" id="ARBA00022729"/>
    </source>
</evidence>
<accession>A0ABD1F341</accession>
<dbReference type="FunFam" id="1.10.150.50:FF:000009">
    <property type="entry name" value="Stromal interaction molecule 1"/>
    <property type="match status" value="1"/>
</dbReference>
<evidence type="ECO:0000256" key="10">
    <source>
        <dbReference type="ARBA" id="ARBA00023065"/>
    </source>
</evidence>
<protein>
    <recommendedName>
        <fullName evidence="17">SAM domain-containing protein</fullName>
    </recommendedName>
</protein>
<keyword evidence="6 16" id="KW-0732">Signal</keyword>
<dbReference type="InterPro" id="IPR001660">
    <property type="entry name" value="SAM"/>
</dbReference>
<dbReference type="GO" id="GO:0051049">
    <property type="term" value="P:regulation of transport"/>
    <property type="evidence" value="ECO:0007669"/>
    <property type="project" value="UniProtKB-ARBA"/>
</dbReference>
<evidence type="ECO:0000256" key="12">
    <source>
        <dbReference type="ARBA" id="ARBA00023180"/>
    </source>
</evidence>
<comment type="caution">
    <text evidence="18">The sequence shown here is derived from an EMBL/GenBank/DDBJ whole genome shotgun (WGS) entry which is preliminary data.</text>
</comment>
<reference evidence="18 19" key="1">
    <citation type="submission" date="2024-05" db="EMBL/GenBank/DDBJ databases">
        <title>Genetic variation in Jamaican populations of the coffee berry borer (Hypothenemus hampei).</title>
        <authorList>
            <person name="Errbii M."/>
            <person name="Myrie A."/>
        </authorList>
    </citation>
    <scope>NUCLEOTIDE SEQUENCE [LARGE SCALE GENOMIC DNA]</scope>
    <source>
        <strain evidence="18">JA-Hopewell-2020-01-JO</strain>
        <tissue evidence="18">Whole body</tissue>
    </source>
</reference>
<evidence type="ECO:0000256" key="8">
    <source>
        <dbReference type="ARBA" id="ARBA00022989"/>
    </source>
</evidence>
<keyword evidence="9 14" id="KW-0175">Coiled coil</keyword>
<feature type="chain" id="PRO_5044895766" description="SAM domain-containing protein" evidence="16">
    <location>
        <begin position="22"/>
        <end position="657"/>
    </location>
</feature>
<evidence type="ECO:0000259" key="17">
    <source>
        <dbReference type="PROSITE" id="PS50105"/>
    </source>
</evidence>
<feature type="signal peptide" evidence="16">
    <location>
        <begin position="1"/>
        <end position="21"/>
    </location>
</feature>